<dbReference type="PROSITE" id="PS50114">
    <property type="entry name" value="GATA_ZN_FINGER_2"/>
    <property type="match status" value="1"/>
</dbReference>
<dbReference type="Proteomes" id="UP001314170">
    <property type="component" value="Unassembled WGS sequence"/>
</dbReference>
<feature type="domain" description="GATA-type" evidence="9">
    <location>
        <begin position="195"/>
        <end position="222"/>
    </location>
</feature>
<keyword evidence="5" id="KW-0238">DNA-binding</keyword>
<evidence type="ECO:0000256" key="4">
    <source>
        <dbReference type="ARBA" id="ARBA00023015"/>
    </source>
</evidence>
<evidence type="ECO:0000313" key="11">
    <source>
        <dbReference type="Proteomes" id="UP001314170"/>
    </source>
</evidence>
<dbReference type="PANTHER" id="PTHR46813:SF16">
    <property type="entry name" value="GATA TRANSCRIPTION FACTOR 18"/>
    <property type="match status" value="1"/>
</dbReference>
<evidence type="ECO:0000256" key="3">
    <source>
        <dbReference type="ARBA" id="ARBA00022833"/>
    </source>
</evidence>
<reference evidence="10 11" key="1">
    <citation type="submission" date="2024-01" db="EMBL/GenBank/DDBJ databases">
        <authorList>
            <person name="Waweru B."/>
        </authorList>
    </citation>
    <scope>NUCLEOTIDE SEQUENCE [LARGE SCALE GENOMIC DNA]</scope>
</reference>
<gene>
    <name evidence="10" type="ORF">DCAF_LOCUS14256</name>
</gene>
<dbReference type="Gene3D" id="3.30.50.10">
    <property type="entry name" value="Erythroid Transcription Factor GATA-1, subunit A"/>
    <property type="match status" value="1"/>
</dbReference>
<dbReference type="SUPFAM" id="SSF57716">
    <property type="entry name" value="Glucocorticoid receptor-like (DNA-binding domain)"/>
    <property type="match status" value="1"/>
</dbReference>
<accession>A0AAV1RS58</accession>
<name>A0AAV1RS58_9ROSI</name>
<dbReference type="GO" id="GO:0043565">
    <property type="term" value="F:sequence-specific DNA binding"/>
    <property type="evidence" value="ECO:0007669"/>
    <property type="project" value="InterPro"/>
</dbReference>
<dbReference type="GO" id="GO:0008270">
    <property type="term" value="F:zinc ion binding"/>
    <property type="evidence" value="ECO:0007669"/>
    <property type="project" value="UniProtKB-KW"/>
</dbReference>
<keyword evidence="3" id="KW-0862">Zinc</keyword>
<keyword evidence="4" id="KW-0805">Transcription regulation</keyword>
<evidence type="ECO:0000256" key="2">
    <source>
        <dbReference type="ARBA" id="ARBA00022771"/>
    </source>
</evidence>
<evidence type="ECO:0000313" key="10">
    <source>
        <dbReference type="EMBL" id="CAK7339206.1"/>
    </source>
</evidence>
<dbReference type="PANTHER" id="PTHR46813">
    <property type="entry name" value="GATA TRANSCRIPTION FACTOR 18"/>
    <property type="match status" value="1"/>
</dbReference>
<dbReference type="EMBL" id="CAWUPB010001157">
    <property type="protein sequence ID" value="CAK7339206.1"/>
    <property type="molecule type" value="Genomic_DNA"/>
</dbReference>
<evidence type="ECO:0000256" key="8">
    <source>
        <dbReference type="PROSITE-ProRule" id="PRU00094"/>
    </source>
</evidence>
<evidence type="ECO:0000256" key="6">
    <source>
        <dbReference type="ARBA" id="ARBA00023163"/>
    </source>
</evidence>
<dbReference type="Pfam" id="PF00320">
    <property type="entry name" value="GATA"/>
    <property type="match status" value="1"/>
</dbReference>
<dbReference type="GO" id="GO:0006355">
    <property type="term" value="P:regulation of DNA-templated transcription"/>
    <property type="evidence" value="ECO:0007669"/>
    <property type="project" value="InterPro"/>
</dbReference>
<comment type="similarity">
    <text evidence="7">Belongs to the type IV zinc-finger family. Class B subfamily.</text>
</comment>
<evidence type="ECO:0000256" key="1">
    <source>
        <dbReference type="ARBA" id="ARBA00022723"/>
    </source>
</evidence>
<evidence type="ECO:0000256" key="7">
    <source>
        <dbReference type="ARBA" id="ARBA00024019"/>
    </source>
</evidence>
<dbReference type="AlphaFoldDB" id="A0AAV1RS58"/>
<comment type="caution">
    <text evidence="10">The sequence shown here is derived from an EMBL/GenBank/DDBJ whole genome shotgun (WGS) entry which is preliminary data.</text>
</comment>
<evidence type="ECO:0000256" key="5">
    <source>
        <dbReference type="ARBA" id="ARBA00023125"/>
    </source>
</evidence>
<dbReference type="InterPro" id="IPR013088">
    <property type="entry name" value="Znf_NHR/GATA"/>
</dbReference>
<sequence>MDSQSFHQSAAGSNGSYNYKNDAENMVDLTLRLGSGNNGGINHQINLSDLFNIPVFMTTGSNTKDNKELNFGPADGTEEHVGEDHFGIINNSYYAPNANGSNIDGRSGNVAEINFGLMIPGGHSQGGQAYNYDLENQHRPSLLPTSTLKNYTLLSDSSRDAQIENSYGSRRRQPRRRTRQICYRELNKRCRNKQCNTMDTPMWRRGPLGHKTLCNACGIRYRKEQDRKKAREAAASDRNGI</sequence>
<dbReference type="CDD" id="cd00202">
    <property type="entry name" value="ZnF_GATA"/>
    <property type="match status" value="1"/>
</dbReference>
<proteinExistence type="inferred from homology"/>
<keyword evidence="6" id="KW-0804">Transcription</keyword>
<protein>
    <recommendedName>
        <fullName evidence="9">GATA-type domain-containing protein</fullName>
    </recommendedName>
</protein>
<dbReference type="SMART" id="SM00401">
    <property type="entry name" value="ZnF_GATA"/>
    <property type="match status" value="1"/>
</dbReference>
<dbReference type="InterPro" id="IPR000679">
    <property type="entry name" value="Znf_GATA"/>
</dbReference>
<keyword evidence="2 8" id="KW-0863">Zinc-finger</keyword>
<keyword evidence="1" id="KW-0479">Metal-binding</keyword>
<keyword evidence="11" id="KW-1185">Reference proteome</keyword>
<evidence type="ECO:0000259" key="9">
    <source>
        <dbReference type="PROSITE" id="PS50114"/>
    </source>
</evidence>
<organism evidence="10 11">
    <name type="scientific">Dovyalis caffra</name>
    <dbReference type="NCBI Taxonomy" id="77055"/>
    <lineage>
        <taxon>Eukaryota</taxon>
        <taxon>Viridiplantae</taxon>
        <taxon>Streptophyta</taxon>
        <taxon>Embryophyta</taxon>
        <taxon>Tracheophyta</taxon>
        <taxon>Spermatophyta</taxon>
        <taxon>Magnoliopsida</taxon>
        <taxon>eudicotyledons</taxon>
        <taxon>Gunneridae</taxon>
        <taxon>Pentapetalae</taxon>
        <taxon>rosids</taxon>
        <taxon>fabids</taxon>
        <taxon>Malpighiales</taxon>
        <taxon>Salicaceae</taxon>
        <taxon>Flacourtieae</taxon>
        <taxon>Dovyalis</taxon>
    </lineage>
</organism>